<reference evidence="1 2" key="1">
    <citation type="submission" date="2024-03" db="EMBL/GenBank/DDBJ databases">
        <title>Adaptation during the transition from Ophiocordyceps entomopathogen to insect associate is accompanied by gene loss and intensified selection.</title>
        <authorList>
            <person name="Ward C.M."/>
            <person name="Onetto C.A."/>
            <person name="Borneman A.R."/>
        </authorList>
    </citation>
    <scope>NUCLEOTIDE SEQUENCE [LARGE SCALE GENOMIC DNA]</scope>
    <source>
        <strain evidence="1">AWRI1</strain>
        <tissue evidence="1">Single Adult Female</tissue>
    </source>
</reference>
<comment type="caution">
    <text evidence="1">The sequence shown here is derived from an EMBL/GenBank/DDBJ whole genome shotgun (WGS) entry which is preliminary data.</text>
</comment>
<dbReference type="Proteomes" id="UP001367676">
    <property type="component" value="Unassembled WGS sequence"/>
</dbReference>
<dbReference type="AlphaFoldDB" id="A0AAN9TJZ4"/>
<gene>
    <name evidence="1" type="ORF">V9T40_007764</name>
</gene>
<proteinExistence type="predicted"/>
<evidence type="ECO:0000313" key="2">
    <source>
        <dbReference type="Proteomes" id="UP001367676"/>
    </source>
</evidence>
<evidence type="ECO:0000313" key="1">
    <source>
        <dbReference type="EMBL" id="KAK7593012.1"/>
    </source>
</evidence>
<name>A0AAN9TJZ4_9HEMI</name>
<sequence length="106" mass="11930">MARRQILFSIHSSKGEFKNQHSTKKYQQQSEEVGDTLLINFVKRHTDISSLAPIPRYLTGHPLPDYSAYIGAIKLPIGHDVLAGCPEFTRSQPSAVSWHCPTQIKI</sequence>
<organism evidence="1 2">
    <name type="scientific">Parthenolecanium corni</name>
    <dbReference type="NCBI Taxonomy" id="536013"/>
    <lineage>
        <taxon>Eukaryota</taxon>
        <taxon>Metazoa</taxon>
        <taxon>Ecdysozoa</taxon>
        <taxon>Arthropoda</taxon>
        <taxon>Hexapoda</taxon>
        <taxon>Insecta</taxon>
        <taxon>Pterygota</taxon>
        <taxon>Neoptera</taxon>
        <taxon>Paraneoptera</taxon>
        <taxon>Hemiptera</taxon>
        <taxon>Sternorrhyncha</taxon>
        <taxon>Coccoidea</taxon>
        <taxon>Coccidae</taxon>
        <taxon>Parthenolecanium</taxon>
    </lineage>
</organism>
<accession>A0AAN9TJZ4</accession>
<dbReference type="EMBL" id="JBBCAQ010000020">
    <property type="protein sequence ID" value="KAK7593012.1"/>
    <property type="molecule type" value="Genomic_DNA"/>
</dbReference>
<keyword evidence="2" id="KW-1185">Reference proteome</keyword>
<protein>
    <submittedName>
        <fullName evidence="1">Uncharacterized protein</fullName>
    </submittedName>
</protein>